<dbReference type="EMBL" id="OU015570">
    <property type="protein sequence ID" value="CAG5101507.1"/>
    <property type="molecule type" value="Genomic_DNA"/>
</dbReference>
<organism evidence="1 2">
    <name type="scientific">Oikopleura dioica</name>
    <name type="common">Tunicate</name>
    <dbReference type="NCBI Taxonomy" id="34765"/>
    <lineage>
        <taxon>Eukaryota</taxon>
        <taxon>Metazoa</taxon>
        <taxon>Chordata</taxon>
        <taxon>Tunicata</taxon>
        <taxon>Appendicularia</taxon>
        <taxon>Copelata</taxon>
        <taxon>Oikopleuridae</taxon>
        <taxon>Oikopleura</taxon>
    </lineage>
</organism>
<keyword evidence="2" id="KW-1185">Reference proteome</keyword>
<reference evidence="1 2" key="1">
    <citation type="submission" date="2021-04" db="EMBL/GenBank/DDBJ databases">
        <authorList>
            <person name="Bliznina A."/>
        </authorList>
    </citation>
    <scope>NUCLEOTIDE SEQUENCE [LARGE SCALE GENOMIC DNA]</scope>
</reference>
<dbReference type="PANTHER" id="PTHR33206">
    <property type="entry name" value="PROTEIN CBG10425"/>
    <property type="match status" value="1"/>
</dbReference>
<name>A0ABN7SIU1_OIKDI</name>
<evidence type="ECO:0000313" key="1">
    <source>
        <dbReference type="EMBL" id="CAG5101507.1"/>
    </source>
</evidence>
<dbReference type="PANTHER" id="PTHR33206:SF1">
    <property type="entry name" value="DNA-DIRECTED DNA POLYMERASE"/>
    <property type="match status" value="1"/>
</dbReference>
<dbReference type="InterPro" id="IPR043502">
    <property type="entry name" value="DNA/RNA_pol_sf"/>
</dbReference>
<gene>
    <name evidence="1" type="ORF">OKIOD_LOCUS8715</name>
</gene>
<accession>A0ABN7SIU1</accession>
<evidence type="ECO:0000313" key="2">
    <source>
        <dbReference type="Proteomes" id="UP001158576"/>
    </source>
</evidence>
<dbReference type="SUPFAM" id="SSF53098">
    <property type="entry name" value="Ribonuclease H-like"/>
    <property type="match status" value="1"/>
</dbReference>
<sequence length="928" mass="107114">MRESTDCTVVHASHQLLSIGIGSNFGYESVIVREDDTPGAAKKMVNLFVQKLKMAVESADCFPEYFYRAIVTLETEKLLKDDKIEKSRLSALLRKLKQYMKIDVFGFNSAKFDLPVLVPYLFPALQAEFGKFNVIKKGARYFLIETSCCNFKDVLNFTTPIKLAKYLKQNGVEEEKGIWPYNLYNSIEELKAADMFPTHDKFYSDLKKANIPLELYEENLKMFTDFKRENSSYNMRDWLKRYNTLDVTPLAKAIDNSFKNFQKVFGMDPAVSLSLPGFAQNCLFSLYSEDAALSHSFHQKNDEIRTLFRNNIVGGLVNVFSRYTELGDEEAPHNAKFAQNGERFSNISFLDFNALYLWAENQKLPTTQGILWEKKSNNFVKNIMTNGNSFVALQWLLFAEENDPNLTDKNGNRIRLQHQYFRGEHSEEGRKVDGFAIVDGVKVFWEFLGCKFHKDCPRCRPNETDEAWERKKAFLESRGKVIFIHECKWRTIARSVKWKSKYLPLIEKKTGTEEQILAGIKDGSLYGFIVADVRCPLPIFEKFKNLNFPPVIQRLQMTPEMLSPYMKSRVEREKTTLRETVVQTFNGDGLLMLTETAKFYMDIGLEVGNITKFIQYRGEKMLSKFVSRITEGRIKAILDKENELGLVYKTVGNSSYGKLGQKVGQPTNVYGDTRFLTEQSRKKTFKYFTPLEMEDGDCDYYEITRNSTKVTDNKPLPMCVAILQHSKLLFLRFIYDVVFEFFEPGSYKLCYCDTDSIAIATTRSAKSGRTTRLGKSEDTFFPIVKEGRLEEFKKVWTKWFVLDDTTRTEKTPGLLKVEWETSVGSLVALTCKTYQCEGKDNKPEEVIKRSTKGTPHSHSIEQTTFKRALKDELAERDNQVDISRLGLRNHKMQRLTVTKKMLSSIFYKMQLESDGITSRPLQINGVYL</sequence>
<proteinExistence type="predicted"/>
<dbReference type="InterPro" id="IPR023211">
    <property type="entry name" value="DNA_pol_palm_dom_sf"/>
</dbReference>
<dbReference type="Gene3D" id="3.90.1600.10">
    <property type="entry name" value="Palm domain of DNA polymerase"/>
    <property type="match status" value="1"/>
</dbReference>
<protein>
    <submittedName>
        <fullName evidence="1">Oidioi.mRNA.OKI2018_I69.YSR.g17157.t1.cds</fullName>
    </submittedName>
</protein>
<dbReference type="InterPro" id="IPR012337">
    <property type="entry name" value="RNaseH-like_sf"/>
</dbReference>
<dbReference type="Proteomes" id="UP001158576">
    <property type="component" value="Chromosome YSR"/>
</dbReference>
<dbReference type="SUPFAM" id="SSF56672">
    <property type="entry name" value="DNA/RNA polymerases"/>
    <property type="match status" value="1"/>
</dbReference>